<evidence type="ECO:0000313" key="2">
    <source>
        <dbReference type="EMBL" id="MBC5727261.1"/>
    </source>
</evidence>
<dbReference type="Proteomes" id="UP000636755">
    <property type="component" value="Unassembled WGS sequence"/>
</dbReference>
<gene>
    <name evidence="2" type="ORF">H8R91_01695</name>
</gene>
<name>A0ABR7HIC4_9FIRM</name>
<feature type="transmembrane region" description="Helical" evidence="1">
    <location>
        <begin position="66"/>
        <end position="85"/>
    </location>
</feature>
<protein>
    <submittedName>
        <fullName evidence="2">Spore cortex biosynthesis protein YabQ</fullName>
    </submittedName>
</protein>
<evidence type="ECO:0000256" key="1">
    <source>
        <dbReference type="SAM" id="Phobius"/>
    </source>
</evidence>
<organism evidence="2 3">
    <name type="scientific">Ruminococcus intestinalis</name>
    <dbReference type="NCBI Taxonomy" id="2763066"/>
    <lineage>
        <taxon>Bacteria</taxon>
        <taxon>Bacillati</taxon>
        <taxon>Bacillota</taxon>
        <taxon>Clostridia</taxon>
        <taxon>Eubacteriales</taxon>
        <taxon>Oscillospiraceae</taxon>
        <taxon>Ruminococcus</taxon>
    </lineage>
</organism>
<dbReference type="NCBIfam" id="TIGR02893">
    <property type="entry name" value="spore_yabQ"/>
    <property type="match status" value="1"/>
</dbReference>
<keyword evidence="3" id="KW-1185">Reference proteome</keyword>
<dbReference type="EMBL" id="JACOPS010000001">
    <property type="protein sequence ID" value="MBC5727261.1"/>
    <property type="molecule type" value="Genomic_DNA"/>
</dbReference>
<feature type="transmembrane region" description="Helical" evidence="1">
    <location>
        <begin position="12"/>
        <end position="29"/>
    </location>
</feature>
<proteinExistence type="predicted"/>
<keyword evidence="1" id="KW-0472">Membrane</keyword>
<keyword evidence="1" id="KW-1133">Transmembrane helix</keyword>
<sequence>MEIDFYIQSQAFLYSLLFGVGLGMLYGVFKFIRVAFLSTKTAVIIADIIFMLIASIALFLYSLAMLYGYVRIYIVFGALCGFLAYRFSLGKLISRIYCPIINAINVIIQKIKTKFKKITKKLLKSSNNILYNMSKKIDTFRNKRIGLSVRKKVKASNEKGKEKTAD</sequence>
<dbReference type="Pfam" id="PF09578">
    <property type="entry name" value="Spore_YabQ"/>
    <property type="match status" value="1"/>
</dbReference>
<dbReference type="RefSeq" id="WP_022235452.1">
    <property type="nucleotide sequence ID" value="NZ_JACOPS010000001.1"/>
</dbReference>
<feature type="transmembrane region" description="Helical" evidence="1">
    <location>
        <begin position="41"/>
        <end position="60"/>
    </location>
</feature>
<keyword evidence="1" id="KW-0812">Transmembrane</keyword>
<accession>A0ABR7HIC4</accession>
<comment type="caution">
    <text evidence="2">The sequence shown here is derived from an EMBL/GenBank/DDBJ whole genome shotgun (WGS) entry which is preliminary data.</text>
</comment>
<evidence type="ECO:0000313" key="3">
    <source>
        <dbReference type="Proteomes" id="UP000636755"/>
    </source>
</evidence>
<reference evidence="2 3" key="1">
    <citation type="submission" date="2020-08" db="EMBL/GenBank/DDBJ databases">
        <title>Genome public.</title>
        <authorList>
            <person name="Liu C."/>
            <person name="Sun Q."/>
        </authorList>
    </citation>
    <scope>NUCLEOTIDE SEQUENCE [LARGE SCALE GENOMIC DNA]</scope>
    <source>
        <strain evidence="2 3">NSJ-71</strain>
    </source>
</reference>
<dbReference type="InterPro" id="IPR019074">
    <property type="entry name" value="YabQ"/>
</dbReference>